<sequence>MVPMSSFAGGYGCFPLWDAAAAAAAAGALGTEDASAWALPIPPRPGCAAKFGPLSIVGSNSALKPMKDISSLKSSQEFNVVGDAPSRYNHDLSAVVDTMLDASTYFEASLSDQLTSFGIDPNAKTLSDHEYARVMKELEQRRQQRYAKISPLERDRQEYERLTALRHILTVAQERERQGAFAQVDDSEDFSTRFGKHVRGPDDIRSPGVSASVDKSMLVPKPAIAPTSVAAGTIVPPPPPLQPPSAALSAVPEKVSTNDDELYEEDFEDDSVPTVVTRVVVPSPSVRSSMATDVTGSYASETISALGSPSTSDFGRSSVESLKTIRQSTSSLPEEPAAAPIQRRGLPVSQSATLPRQHEVRSSWGEEESAADAADASNVGGRSDETDEVTAVTSFDLSADSDPSPRERDPQPSSRAAAPPPRRLVPLAKSSESADTSTSLDEVETIEL</sequence>
<evidence type="ECO:0000256" key="1">
    <source>
        <dbReference type="SAM" id="MobiDB-lite"/>
    </source>
</evidence>
<dbReference type="EMBL" id="BNJQ01000004">
    <property type="protein sequence ID" value="GHP02787.1"/>
    <property type="molecule type" value="Genomic_DNA"/>
</dbReference>
<protein>
    <recommendedName>
        <fullName evidence="2">Cilium assembly protein DZIP1 domain-containing protein</fullName>
    </recommendedName>
</protein>
<comment type="caution">
    <text evidence="3">The sequence shown here is derived from an EMBL/GenBank/DDBJ whole genome shotgun (WGS) entry which is preliminary data.</text>
</comment>
<dbReference type="AlphaFoldDB" id="A0A830HCG6"/>
<dbReference type="Pfam" id="PF25977">
    <property type="entry name" value="DZIP1"/>
    <property type="match status" value="1"/>
</dbReference>
<feature type="domain" description="Cilium assembly protein DZIP1" evidence="2">
    <location>
        <begin position="106"/>
        <end position="160"/>
    </location>
</feature>
<evidence type="ECO:0000313" key="4">
    <source>
        <dbReference type="Proteomes" id="UP000660262"/>
    </source>
</evidence>
<dbReference type="InterPro" id="IPR058883">
    <property type="entry name" value="DZIP1_dom"/>
</dbReference>
<gene>
    <name evidence="3" type="ORF">PPROV_000154200</name>
</gene>
<name>A0A830HCG6_9CHLO</name>
<accession>A0A830HCG6</accession>
<dbReference type="Proteomes" id="UP000660262">
    <property type="component" value="Unassembled WGS sequence"/>
</dbReference>
<organism evidence="3 4">
    <name type="scientific">Pycnococcus provasolii</name>
    <dbReference type="NCBI Taxonomy" id="41880"/>
    <lineage>
        <taxon>Eukaryota</taxon>
        <taxon>Viridiplantae</taxon>
        <taxon>Chlorophyta</taxon>
        <taxon>Pseudoscourfieldiophyceae</taxon>
        <taxon>Pseudoscourfieldiales</taxon>
        <taxon>Pycnococcaceae</taxon>
        <taxon>Pycnococcus</taxon>
    </lineage>
</organism>
<evidence type="ECO:0000259" key="2">
    <source>
        <dbReference type="Pfam" id="PF25977"/>
    </source>
</evidence>
<feature type="compositionally biased region" description="Polar residues" evidence="1">
    <location>
        <begin position="430"/>
        <end position="440"/>
    </location>
</feature>
<proteinExistence type="predicted"/>
<reference evidence="3" key="1">
    <citation type="submission" date="2020-10" db="EMBL/GenBank/DDBJ databases">
        <title>Unveiling of a novel bifunctional photoreceptor, Dualchrome1, isolated from a cosmopolitan green alga.</title>
        <authorList>
            <person name="Suzuki S."/>
            <person name="Kawachi M."/>
        </authorList>
    </citation>
    <scope>NUCLEOTIDE SEQUENCE</scope>
    <source>
        <strain evidence="3">NIES 2893</strain>
    </source>
</reference>
<keyword evidence="4" id="KW-1185">Reference proteome</keyword>
<feature type="region of interest" description="Disordered" evidence="1">
    <location>
        <begin position="303"/>
        <end position="448"/>
    </location>
</feature>
<feature type="compositionally biased region" description="Polar residues" evidence="1">
    <location>
        <begin position="303"/>
        <end position="332"/>
    </location>
</feature>
<evidence type="ECO:0000313" key="3">
    <source>
        <dbReference type="EMBL" id="GHP02787.1"/>
    </source>
</evidence>